<protein>
    <submittedName>
        <fullName evidence="2">Uncharacterized protein</fullName>
    </submittedName>
</protein>
<dbReference type="EMBL" id="CM029046">
    <property type="protein sequence ID" value="KAG2592614.1"/>
    <property type="molecule type" value="Genomic_DNA"/>
</dbReference>
<evidence type="ECO:0000313" key="3">
    <source>
        <dbReference type="Proteomes" id="UP000823388"/>
    </source>
</evidence>
<organism evidence="2 3">
    <name type="scientific">Panicum virgatum</name>
    <name type="common">Blackwell switchgrass</name>
    <dbReference type="NCBI Taxonomy" id="38727"/>
    <lineage>
        <taxon>Eukaryota</taxon>
        <taxon>Viridiplantae</taxon>
        <taxon>Streptophyta</taxon>
        <taxon>Embryophyta</taxon>
        <taxon>Tracheophyta</taxon>
        <taxon>Spermatophyta</taxon>
        <taxon>Magnoliopsida</taxon>
        <taxon>Liliopsida</taxon>
        <taxon>Poales</taxon>
        <taxon>Poaceae</taxon>
        <taxon>PACMAD clade</taxon>
        <taxon>Panicoideae</taxon>
        <taxon>Panicodae</taxon>
        <taxon>Paniceae</taxon>
        <taxon>Panicinae</taxon>
        <taxon>Panicum</taxon>
        <taxon>Panicum sect. Hiantes</taxon>
    </lineage>
</organism>
<proteinExistence type="predicted"/>
<feature type="compositionally biased region" description="Basic and acidic residues" evidence="1">
    <location>
        <begin position="74"/>
        <end position="83"/>
    </location>
</feature>
<comment type="caution">
    <text evidence="2">The sequence shown here is derived from an EMBL/GenBank/DDBJ whole genome shotgun (WGS) entry which is preliminary data.</text>
</comment>
<evidence type="ECO:0000313" key="2">
    <source>
        <dbReference type="EMBL" id="KAG2592614.1"/>
    </source>
</evidence>
<gene>
    <name evidence="2" type="ORF">PVAP13_5NG565600</name>
</gene>
<feature type="compositionally biased region" description="Pro residues" evidence="1">
    <location>
        <begin position="92"/>
        <end position="101"/>
    </location>
</feature>
<dbReference type="Proteomes" id="UP000823388">
    <property type="component" value="Chromosome 5N"/>
</dbReference>
<reference evidence="2" key="1">
    <citation type="submission" date="2020-05" db="EMBL/GenBank/DDBJ databases">
        <title>WGS assembly of Panicum virgatum.</title>
        <authorList>
            <person name="Lovell J.T."/>
            <person name="Jenkins J."/>
            <person name="Shu S."/>
            <person name="Juenger T.E."/>
            <person name="Schmutz J."/>
        </authorList>
    </citation>
    <scope>NUCLEOTIDE SEQUENCE</scope>
    <source>
        <strain evidence="2">AP13</strain>
    </source>
</reference>
<keyword evidence="3" id="KW-1185">Reference proteome</keyword>
<evidence type="ECO:0000256" key="1">
    <source>
        <dbReference type="SAM" id="MobiDB-lite"/>
    </source>
</evidence>
<accession>A0A8T0S4N3</accession>
<feature type="region of interest" description="Disordered" evidence="1">
    <location>
        <begin position="20"/>
        <end position="101"/>
    </location>
</feature>
<name>A0A8T0S4N3_PANVG</name>
<dbReference type="AlphaFoldDB" id="A0A8T0S4N3"/>
<sequence length="131" mass="14448">MALQLRLSSARPAHLLIIRSGSVSPSAEHPPRRRPLPPPPRQGARVAQLPHLRTTLPIAGHYRLLPARPRRGSRREATVDPHRQSTRRSPSPEVPRPLLPAVPPAAARLSCPPRGRICLPPVGLVRQPQRI</sequence>